<organism evidence="1 2">
    <name type="scientific">Erpetoichthys calabaricus</name>
    <name type="common">Rope fish</name>
    <name type="synonym">Calamoichthys calabaricus</name>
    <dbReference type="NCBI Taxonomy" id="27687"/>
    <lineage>
        <taxon>Eukaryota</taxon>
        <taxon>Metazoa</taxon>
        <taxon>Chordata</taxon>
        <taxon>Craniata</taxon>
        <taxon>Vertebrata</taxon>
        <taxon>Euteleostomi</taxon>
        <taxon>Actinopterygii</taxon>
        <taxon>Polypteriformes</taxon>
        <taxon>Polypteridae</taxon>
        <taxon>Erpetoichthys</taxon>
    </lineage>
</organism>
<keyword evidence="2" id="KW-1185">Reference proteome</keyword>
<reference evidence="1" key="1">
    <citation type="submission" date="2021-06" db="EMBL/GenBank/DDBJ databases">
        <authorList>
            <consortium name="Wellcome Sanger Institute Data Sharing"/>
        </authorList>
    </citation>
    <scope>NUCLEOTIDE SEQUENCE [LARGE SCALE GENOMIC DNA]</scope>
</reference>
<dbReference type="Proteomes" id="UP000694620">
    <property type="component" value="Chromosome 15"/>
</dbReference>
<reference evidence="1" key="2">
    <citation type="submission" date="2025-08" db="UniProtKB">
        <authorList>
            <consortium name="Ensembl"/>
        </authorList>
    </citation>
    <scope>IDENTIFICATION</scope>
</reference>
<protein>
    <submittedName>
        <fullName evidence="1">Uncharacterized protein</fullName>
    </submittedName>
</protein>
<dbReference type="AlphaFoldDB" id="A0A8C4XEW9"/>
<name>A0A8C4XEW9_ERPCA</name>
<dbReference type="Ensembl" id="ENSECRT00000026396.1">
    <property type="protein sequence ID" value="ENSECRP00000025854.1"/>
    <property type="gene ID" value="ENSECRG00000017469.1"/>
</dbReference>
<sequence length="34" mass="3953">MADQLTPEQQIAEFKGAFSLFDKQLKNWALSWNP</sequence>
<evidence type="ECO:0000313" key="2">
    <source>
        <dbReference type="Proteomes" id="UP000694620"/>
    </source>
</evidence>
<accession>A0A8C4XEW9</accession>
<proteinExistence type="predicted"/>
<reference evidence="1" key="3">
    <citation type="submission" date="2025-09" db="UniProtKB">
        <authorList>
            <consortium name="Ensembl"/>
        </authorList>
    </citation>
    <scope>IDENTIFICATION</scope>
</reference>
<evidence type="ECO:0000313" key="1">
    <source>
        <dbReference type="Ensembl" id="ENSECRP00000025854.1"/>
    </source>
</evidence>